<evidence type="ECO:0000256" key="1">
    <source>
        <dbReference type="SAM" id="MobiDB-lite"/>
    </source>
</evidence>
<protein>
    <recommendedName>
        <fullName evidence="5">Chitin-binding type-4 domain-containing protein</fullName>
    </recommendedName>
</protein>
<dbReference type="PANTHER" id="PTHR36182">
    <property type="entry name" value="PROTEIN, PUTATIVE (AFU_ORTHOLOGUE AFUA_6G10930)-RELATED"/>
    <property type="match status" value="1"/>
</dbReference>
<feature type="compositionally biased region" description="Basic residues" evidence="1">
    <location>
        <begin position="250"/>
        <end position="263"/>
    </location>
</feature>
<keyword evidence="4" id="KW-1185">Reference proteome</keyword>
<gene>
    <name evidence="3" type="ORF">BJ554DRAFT_4705</name>
</gene>
<proteinExistence type="predicted"/>
<feature type="compositionally biased region" description="Polar residues" evidence="1">
    <location>
        <begin position="214"/>
        <end position="229"/>
    </location>
</feature>
<evidence type="ECO:0008006" key="5">
    <source>
        <dbReference type="Google" id="ProtNLM"/>
    </source>
</evidence>
<dbReference type="OrthoDB" id="2342176at2759"/>
<name>A0A8H8DFA7_9FUNG</name>
<evidence type="ECO:0000313" key="4">
    <source>
        <dbReference type="Proteomes" id="UP000673691"/>
    </source>
</evidence>
<reference evidence="3 4" key="1">
    <citation type="journal article" name="Sci. Rep.">
        <title>Genome-scale phylogenetic analyses confirm Olpidium as the closest living zoosporic fungus to the non-flagellated, terrestrial fungi.</title>
        <authorList>
            <person name="Chang Y."/>
            <person name="Rochon D."/>
            <person name="Sekimoto S."/>
            <person name="Wang Y."/>
            <person name="Chovatia M."/>
            <person name="Sandor L."/>
            <person name="Salamov A."/>
            <person name="Grigoriev I.V."/>
            <person name="Stajich J.E."/>
            <person name="Spatafora J.W."/>
        </authorList>
    </citation>
    <scope>NUCLEOTIDE SEQUENCE [LARGE SCALE GENOMIC DNA]</scope>
    <source>
        <strain evidence="3">S191</strain>
    </source>
</reference>
<feature type="signal peptide" evidence="2">
    <location>
        <begin position="1"/>
        <end position="21"/>
    </location>
</feature>
<accession>A0A8H8DFA7</accession>
<dbReference type="AlphaFoldDB" id="A0A8H8DFA7"/>
<keyword evidence="2" id="KW-0732">Signal</keyword>
<evidence type="ECO:0000256" key="2">
    <source>
        <dbReference type="SAM" id="SignalP"/>
    </source>
</evidence>
<dbReference type="PANTHER" id="PTHR36182:SF1">
    <property type="entry name" value="PROTEIN, PUTATIVE (AFU_ORTHOLOGUE AFUA_6G10930)-RELATED"/>
    <property type="match status" value="1"/>
</dbReference>
<dbReference type="Proteomes" id="UP000673691">
    <property type="component" value="Unassembled WGS sequence"/>
</dbReference>
<sequence length="263" mass="27978">MRARFASLAAAGVALASTAAGHMEMKNPPSRLSKWSPYDNYKTIDYDNNAPLEADGSNFPCKKYKSKGIVATIKAGSTLPVELYGTAPHSGGHCQFSVSYDGEKNFVVLKTIVHDCMRPEGGGLTPSVQVPADLPPCASCVFAWTWINAVGNREYYMNCADVKIESSAKGSFTGPALTIANLPGYPTVPEFPKSGDPDLHEIFDHDGKITISASGAVSKSGTPISQSAFGKTKKGKDDNDKDSGSSGSSKSKKTKKKKKKNKC</sequence>
<feature type="region of interest" description="Disordered" evidence="1">
    <location>
        <begin position="214"/>
        <end position="263"/>
    </location>
</feature>
<organism evidence="3 4">
    <name type="scientific">Olpidium bornovanus</name>
    <dbReference type="NCBI Taxonomy" id="278681"/>
    <lineage>
        <taxon>Eukaryota</taxon>
        <taxon>Fungi</taxon>
        <taxon>Fungi incertae sedis</taxon>
        <taxon>Olpidiomycota</taxon>
        <taxon>Olpidiomycotina</taxon>
        <taxon>Olpidiomycetes</taxon>
        <taxon>Olpidiales</taxon>
        <taxon>Olpidiaceae</taxon>
        <taxon>Olpidium</taxon>
    </lineage>
</organism>
<dbReference type="Gene3D" id="2.70.50.70">
    <property type="match status" value="1"/>
</dbReference>
<feature type="chain" id="PRO_5034826066" description="Chitin-binding type-4 domain-containing protein" evidence="2">
    <location>
        <begin position="22"/>
        <end position="263"/>
    </location>
</feature>
<evidence type="ECO:0000313" key="3">
    <source>
        <dbReference type="EMBL" id="KAG5455767.1"/>
    </source>
</evidence>
<dbReference type="EMBL" id="JAEFCI010012835">
    <property type="protein sequence ID" value="KAG5455767.1"/>
    <property type="molecule type" value="Genomic_DNA"/>
</dbReference>
<comment type="caution">
    <text evidence="3">The sequence shown here is derived from an EMBL/GenBank/DDBJ whole genome shotgun (WGS) entry which is preliminary data.</text>
</comment>